<reference evidence="3 5" key="2">
    <citation type="journal article" date="2013" name="Nature">
        <title>Insights into bilaterian evolution from three spiralian genomes.</title>
        <authorList>
            <person name="Simakov O."/>
            <person name="Marletaz F."/>
            <person name="Cho S.J."/>
            <person name="Edsinger-Gonzales E."/>
            <person name="Havlak P."/>
            <person name="Hellsten U."/>
            <person name="Kuo D.H."/>
            <person name="Larsson T."/>
            <person name="Lv J."/>
            <person name="Arendt D."/>
            <person name="Savage R."/>
            <person name="Osoegawa K."/>
            <person name="de Jong P."/>
            <person name="Grimwood J."/>
            <person name="Chapman J.A."/>
            <person name="Shapiro H."/>
            <person name="Aerts A."/>
            <person name="Otillar R.P."/>
            <person name="Terry A.Y."/>
            <person name="Boore J.L."/>
            <person name="Grigoriev I.V."/>
            <person name="Lindberg D.R."/>
            <person name="Seaver E.C."/>
            <person name="Weisblat D.A."/>
            <person name="Putnam N.H."/>
            <person name="Rokhsar D.S."/>
        </authorList>
    </citation>
    <scope>NUCLEOTIDE SEQUENCE</scope>
    <source>
        <strain evidence="3 5">I ESC-2004</strain>
    </source>
</reference>
<feature type="compositionally biased region" description="Basic residues" evidence="2">
    <location>
        <begin position="152"/>
        <end position="162"/>
    </location>
</feature>
<dbReference type="EnsemblMetazoa" id="CapteT196580">
    <property type="protein sequence ID" value="CapteP196580"/>
    <property type="gene ID" value="CapteG196580"/>
</dbReference>
<name>R7TGW4_CAPTE</name>
<dbReference type="Proteomes" id="UP000014760">
    <property type="component" value="Unassembled WGS sequence"/>
</dbReference>
<evidence type="ECO:0000256" key="2">
    <source>
        <dbReference type="SAM" id="MobiDB-lite"/>
    </source>
</evidence>
<evidence type="ECO:0000313" key="4">
    <source>
        <dbReference type="EnsemblMetazoa" id="CapteP196580"/>
    </source>
</evidence>
<gene>
    <name evidence="3" type="ORF">CAPTEDRAFT_196580</name>
</gene>
<evidence type="ECO:0000256" key="1">
    <source>
        <dbReference type="ARBA" id="ARBA00006160"/>
    </source>
</evidence>
<reference evidence="5" key="1">
    <citation type="submission" date="2012-12" db="EMBL/GenBank/DDBJ databases">
        <authorList>
            <person name="Hellsten U."/>
            <person name="Grimwood J."/>
            <person name="Chapman J.A."/>
            <person name="Shapiro H."/>
            <person name="Aerts A."/>
            <person name="Otillar R.P."/>
            <person name="Terry A.Y."/>
            <person name="Boore J.L."/>
            <person name="Simakov O."/>
            <person name="Marletaz F."/>
            <person name="Cho S.-J."/>
            <person name="Edsinger-Gonzales E."/>
            <person name="Havlak P."/>
            <person name="Kuo D.-H."/>
            <person name="Larsson T."/>
            <person name="Lv J."/>
            <person name="Arendt D."/>
            <person name="Savage R."/>
            <person name="Osoegawa K."/>
            <person name="de Jong P."/>
            <person name="Lindberg D.R."/>
            <person name="Seaver E.C."/>
            <person name="Weisblat D.A."/>
            <person name="Putnam N.H."/>
            <person name="Grigoriev I.V."/>
            <person name="Rokhsar D.S."/>
        </authorList>
    </citation>
    <scope>NUCLEOTIDE SEQUENCE</scope>
    <source>
        <strain evidence="5">I ESC-2004</strain>
    </source>
</reference>
<dbReference type="Pfam" id="PF15719">
    <property type="entry name" value="Rmp24-like"/>
    <property type="match status" value="1"/>
</dbReference>
<dbReference type="PANTHER" id="PTHR31402">
    <property type="entry name" value="UPF0711 PROTEIN C18ORF21"/>
    <property type="match status" value="1"/>
</dbReference>
<accession>R7TGW4</accession>
<dbReference type="EMBL" id="AMQN01031984">
    <property type="status" value="NOT_ANNOTATED_CDS"/>
    <property type="molecule type" value="Genomic_DNA"/>
</dbReference>
<dbReference type="OMA" id="VKCEMKA"/>
<feature type="region of interest" description="Disordered" evidence="2">
    <location>
        <begin position="130"/>
        <end position="173"/>
    </location>
</feature>
<dbReference type="InterPro" id="IPR029779">
    <property type="entry name" value="Rmp24-like"/>
</dbReference>
<keyword evidence="5" id="KW-1185">Reference proteome</keyword>
<evidence type="ECO:0000313" key="3">
    <source>
        <dbReference type="EMBL" id="ELT90335.1"/>
    </source>
</evidence>
<feature type="non-terminal residue" evidence="3">
    <location>
        <position position="173"/>
    </location>
</feature>
<organism evidence="3">
    <name type="scientific">Capitella teleta</name>
    <name type="common">Polychaete worm</name>
    <dbReference type="NCBI Taxonomy" id="283909"/>
    <lineage>
        <taxon>Eukaryota</taxon>
        <taxon>Metazoa</taxon>
        <taxon>Spiralia</taxon>
        <taxon>Lophotrochozoa</taxon>
        <taxon>Annelida</taxon>
        <taxon>Polychaeta</taxon>
        <taxon>Sedentaria</taxon>
        <taxon>Scolecida</taxon>
        <taxon>Capitellidae</taxon>
        <taxon>Capitella</taxon>
    </lineage>
</organism>
<protein>
    <submittedName>
        <fullName evidence="3 4">Uncharacterized protein</fullName>
    </submittedName>
</protein>
<proteinExistence type="inferred from homology"/>
<evidence type="ECO:0000313" key="5">
    <source>
        <dbReference type="Proteomes" id="UP000014760"/>
    </source>
</evidence>
<dbReference type="HOGENOM" id="CLU_1551447_0_0_1"/>
<sequence>MEELDADLQTNFLLEAGQIYHALNPPMARYVMNLGLKQGCDRFAKDFTQKKVCKFCGAFLSPQSSSVRFPPKAKRTKRLQNLAAKVDGGAALSKYEHFLASQHLQGNKQILTCKICKRKEKYLCVLRRKPSKGTTDAAESTSIKSSHQETSKKKKKKKKKNKQVNSAEILLSE</sequence>
<comment type="similarity">
    <text evidence="1">Belongs to the UPF0711 family.</text>
</comment>
<feature type="compositionally biased region" description="Polar residues" evidence="2">
    <location>
        <begin position="132"/>
        <end position="145"/>
    </location>
</feature>
<reference evidence="4" key="3">
    <citation type="submission" date="2015-06" db="UniProtKB">
        <authorList>
            <consortium name="EnsemblMetazoa"/>
        </authorList>
    </citation>
    <scope>IDENTIFICATION</scope>
</reference>
<dbReference type="PANTHER" id="PTHR31402:SF2">
    <property type="entry name" value="UPF0711 PROTEIN C18ORF21"/>
    <property type="match status" value="1"/>
</dbReference>
<dbReference type="EMBL" id="KB310974">
    <property type="protein sequence ID" value="ELT90335.1"/>
    <property type="molecule type" value="Genomic_DNA"/>
</dbReference>
<dbReference type="AlphaFoldDB" id="R7TGW4"/>